<gene>
    <name evidence="6" type="ORF">BCR41DRAFT_425872</name>
</gene>
<keyword evidence="2 5" id="KW-0812">Transmembrane</keyword>
<dbReference type="Proteomes" id="UP000193648">
    <property type="component" value="Unassembled WGS sequence"/>
</dbReference>
<dbReference type="EMBL" id="MCFF01000056">
    <property type="protein sequence ID" value="ORZ04580.1"/>
    <property type="molecule type" value="Genomic_DNA"/>
</dbReference>
<dbReference type="RefSeq" id="XP_021876626.1">
    <property type="nucleotide sequence ID" value="XM_022030643.1"/>
</dbReference>
<evidence type="ECO:0008006" key="8">
    <source>
        <dbReference type="Google" id="ProtNLM"/>
    </source>
</evidence>
<evidence type="ECO:0000256" key="2">
    <source>
        <dbReference type="ARBA" id="ARBA00022692"/>
    </source>
</evidence>
<comment type="subcellular location">
    <subcellularLocation>
        <location evidence="1">Membrane</location>
        <topology evidence="1">Multi-pass membrane protein</topology>
    </subcellularLocation>
</comment>
<organism evidence="6 7">
    <name type="scientific">Lobosporangium transversale</name>
    <dbReference type="NCBI Taxonomy" id="64571"/>
    <lineage>
        <taxon>Eukaryota</taxon>
        <taxon>Fungi</taxon>
        <taxon>Fungi incertae sedis</taxon>
        <taxon>Mucoromycota</taxon>
        <taxon>Mortierellomycotina</taxon>
        <taxon>Mortierellomycetes</taxon>
        <taxon>Mortierellales</taxon>
        <taxon>Mortierellaceae</taxon>
        <taxon>Lobosporangium</taxon>
    </lineage>
</organism>
<evidence type="ECO:0000313" key="6">
    <source>
        <dbReference type="EMBL" id="ORZ04580.1"/>
    </source>
</evidence>
<dbReference type="OrthoDB" id="2422716at2759"/>
<dbReference type="Pfam" id="PF00335">
    <property type="entry name" value="Tetraspanin"/>
    <property type="match status" value="1"/>
</dbReference>
<dbReference type="GeneID" id="33572484"/>
<dbReference type="GO" id="GO:0016020">
    <property type="term" value="C:membrane"/>
    <property type="evidence" value="ECO:0007669"/>
    <property type="project" value="UniProtKB-SubCell"/>
</dbReference>
<feature type="transmembrane region" description="Helical" evidence="5">
    <location>
        <begin position="113"/>
        <end position="134"/>
    </location>
</feature>
<evidence type="ECO:0000256" key="3">
    <source>
        <dbReference type="ARBA" id="ARBA00022989"/>
    </source>
</evidence>
<evidence type="ECO:0000256" key="1">
    <source>
        <dbReference type="ARBA" id="ARBA00004141"/>
    </source>
</evidence>
<keyword evidence="7" id="KW-1185">Reference proteome</keyword>
<feature type="transmembrane region" description="Helical" evidence="5">
    <location>
        <begin position="84"/>
        <end position="104"/>
    </location>
</feature>
<keyword evidence="4 5" id="KW-0472">Membrane</keyword>
<name>A0A1Y2GAG6_9FUNG</name>
<dbReference type="InterPro" id="IPR018499">
    <property type="entry name" value="Tetraspanin/Peripherin"/>
</dbReference>
<reference evidence="6 7" key="1">
    <citation type="submission" date="2016-07" db="EMBL/GenBank/DDBJ databases">
        <title>Pervasive Adenine N6-methylation of Active Genes in Fungi.</title>
        <authorList>
            <consortium name="DOE Joint Genome Institute"/>
            <person name="Mondo S.J."/>
            <person name="Dannebaum R.O."/>
            <person name="Kuo R.C."/>
            <person name="Labutti K."/>
            <person name="Haridas S."/>
            <person name="Kuo A."/>
            <person name="Salamov A."/>
            <person name="Ahrendt S.R."/>
            <person name="Lipzen A."/>
            <person name="Sullivan W."/>
            <person name="Andreopoulos W.B."/>
            <person name="Clum A."/>
            <person name="Lindquist E."/>
            <person name="Daum C."/>
            <person name="Ramamoorthy G.K."/>
            <person name="Gryganskyi A."/>
            <person name="Culley D."/>
            <person name="Magnuson J.K."/>
            <person name="James T.Y."/>
            <person name="O'Malley M.A."/>
            <person name="Stajich J.E."/>
            <person name="Spatafora J.W."/>
            <person name="Visel A."/>
            <person name="Grigoriev I.V."/>
        </authorList>
    </citation>
    <scope>NUCLEOTIDE SEQUENCE [LARGE SCALE GENOMIC DNA]</scope>
    <source>
        <strain evidence="6 7">NRRL 3116</strain>
    </source>
</reference>
<keyword evidence="3 5" id="KW-1133">Transmembrane helix</keyword>
<evidence type="ECO:0000256" key="4">
    <source>
        <dbReference type="ARBA" id="ARBA00023136"/>
    </source>
</evidence>
<protein>
    <recommendedName>
        <fullName evidence="8">Tetraspanin family-domain-containing protein</fullName>
    </recommendedName>
</protein>
<dbReference type="InParanoid" id="A0A1Y2GAG6"/>
<evidence type="ECO:0000256" key="5">
    <source>
        <dbReference type="SAM" id="Phobius"/>
    </source>
</evidence>
<evidence type="ECO:0000313" key="7">
    <source>
        <dbReference type="Proteomes" id="UP000193648"/>
    </source>
</evidence>
<feature type="transmembrane region" description="Helical" evidence="5">
    <location>
        <begin position="211"/>
        <end position="233"/>
    </location>
</feature>
<accession>A0A1Y2GAG6</accession>
<comment type="caution">
    <text evidence="6">The sequence shown here is derived from an EMBL/GenBank/DDBJ whole genome shotgun (WGS) entry which is preliminary data.</text>
</comment>
<proteinExistence type="predicted"/>
<dbReference type="AlphaFoldDB" id="A0A1Y2GAG6"/>
<sequence>MRSLHVKVPYRQLELQEDIPGMMRSSLPLPSPRHRYLISAFLLFVLVGSDNNSSSSSSSSISGYQQDSASHHSVIMAPTLSFNIDSLCVSSIIFISFLGLFGVVRASKPAMKVYFALVIAFSFVQGIIAVKGFLSGMSWVQNTLDLSWENAYENDPDLIKELQKELQCQGFKDSNDRSLEQPLGRMGDQLPPCIGALESNFGKKLQEFGTFILYIRLIQLVGVIMLSIIFKYLAVMGDEEDQDEEEALTRQMCEKSGYYWTTKQVEDANAQVPLLSVESMDEDALSLDEYGDDSEHALNGQSLSYPEVRVISL</sequence>